<proteinExistence type="predicted"/>
<dbReference type="EMBL" id="VZPE01000006">
    <property type="protein sequence ID" value="KAB0570632.1"/>
    <property type="molecule type" value="Genomic_DNA"/>
</dbReference>
<name>A0A643EYS8_9HYPH</name>
<dbReference type="AlphaFoldDB" id="A0A643EYS8"/>
<evidence type="ECO:0000313" key="4">
    <source>
        <dbReference type="EMBL" id="KAB0570632.1"/>
    </source>
</evidence>
<dbReference type="SUPFAM" id="SSF55729">
    <property type="entry name" value="Acyl-CoA N-acyltransferases (Nat)"/>
    <property type="match status" value="1"/>
</dbReference>
<dbReference type="Pfam" id="PF00583">
    <property type="entry name" value="Acetyltransf_1"/>
    <property type="match status" value="1"/>
</dbReference>
<keyword evidence="1 4" id="KW-0808">Transferase</keyword>
<keyword evidence="2" id="KW-0012">Acyltransferase</keyword>
<evidence type="ECO:0000256" key="1">
    <source>
        <dbReference type="ARBA" id="ARBA00022679"/>
    </source>
</evidence>
<evidence type="ECO:0000259" key="3">
    <source>
        <dbReference type="PROSITE" id="PS51186"/>
    </source>
</evidence>
<comment type="caution">
    <text evidence="4">The sequence shown here is derived from an EMBL/GenBank/DDBJ whole genome shotgun (WGS) entry which is preliminary data.</text>
</comment>
<feature type="domain" description="N-acetyltransferase" evidence="3">
    <location>
        <begin position="7"/>
        <end position="163"/>
    </location>
</feature>
<dbReference type="PROSITE" id="PS51186">
    <property type="entry name" value="GNAT"/>
    <property type="match status" value="1"/>
</dbReference>
<gene>
    <name evidence="4" type="ORF">F7Q93_15490</name>
</gene>
<dbReference type="PANTHER" id="PTHR43877">
    <property type="entry name" value="AMINOALKYLPHOSPHONATE N-ACETYLTRANSFERASE-RELATED-RELATED"/>
    <property type="match status" value="1"/>
</dbReference>
<dbReference type="Gene3D" id="3.40.630.30">
    <property type="match status" value="1"/>
</dbReference>
<dbReference type="InterPro" id="IPR016181">
    <property type="entry name" value="Acyl_CoA_acyltransferase"/>
</dbReference>
<dbReference type="GO" id="GO:0016747">
    <property type="term" value="F:acyltransferase activity, transferring groups other than amino-acyl groups"/>
    <property type="evidence" value="ECO:0007669"/>
    <property type="project" value="InterPro"/>
</dbReference>
<sequence>MVVKSEPLIRRAEMSGEFVFMAELAVRAWQTAARDIELTDESRSVLKAKFLRDLNENADGVLVASLDGEICGWGARVPKSNYISDLWVNPAHHGQGLGGALLGALMVQIVLDGFAEAEIGTHADNLPAIGLYEKAGFRTYHRSEEWSESFGRNVDKVRMQVKL</sequence>
<protein>
    <submittedName>
        <fullName evidence="4">GNAT family N-acetyltransferase</fullName>
    </submittedName>
</protein>
<dbReference type="InterPro" id="IPR000182">
    <property type="entry name" value="GNAT_dom"/>
</dbReference>
<accession>A0A643EYS8</accession>
<evidence type="ECO:0000256" key="2">
    <source>
        <dbReference type="ARBA" id="ARBA00023315"/>
    </source>
</evidence>
<reference evidence="4" key="1">
    <citation type="submission" date="2019-09" db="EMBL/GenBank/DDBJ databases">
        <title>Draft genome sequences of 48 bacterial type strains from the CCUG.</title>
        <authorList>
            <person name="Tunovic T."/>
            <person name="Pineiro-Iglesias B."/>
            <person name="Unosson C."/>
            <person name="Inganas E."/>
            <person name="Ohlen M."/>
            <person name="Cardew S."/>
            <person name="Jensie-Markopoulos S."/>
            <person name="Salva-Serra F."/>
            <person name="Jaen-Luchoro D."/>
            <person name="Karlsson R."/>
            <person name="Svensson-Stadler L."/>
            <person name="Chun J."/>
            <person name="Moore E."/>
        </authorList>
    </citation>
    <scope>NUCLEOTIDE SEQUENCE</scope>
    <source>
        <strain evidence="4">CCUG 50899</strain>
    </source>
</reference>
<organism evidence="4">
    <name type="scientific">Brucella pituitosa</name>
    <dbReference type="NCBI Taxonomy" id="571256"/>
    <lineage>
        <taxon>Bacteria</taxon>
        <taxon>Pseudomonadati</taxon>
        <taxon>Pseudomonadota</taxon>
        <taxon>Alphaproteobacteria</taxon>
        <taxon>Hyphomicrobiales</taxon>
        <taxon>Brucellaceae</taxon>
        <taxon>Brucella/Ochrobactrum group</taxon>
        <taxon>Brucella</taxon>
    </lineage>
</organism>
<dbReference type="InterPro" id="IPR050832">
    <property type="entry name" value="Bact_Acetyltransf"/>
</dbReference>